<accession>A0A1I1E3S9</accession>
<evidence type="ECO:0000313" key="2">
    <source>
        <dbReference type="Proteomes" id="UP000240042"/>
    </source>
</evidence>
<keyword evidence="2" id="KW-1185">Reference proteome</keyword>
<dbReference type="RefSeq" id="WP_092319112.1">
    <property type="nucleotide sequence ID" value="NZ_FOKY01000007.1"/>
</dbReference>
<dbReference type="AlphaFoldDB" id="A0A1I1E3S9"/>
<proteinExistence type="predicted"/>
<dbReference type="Proteomes" id="UP000240042">
    <property type="component" value="Unassembled WGS sequence"/>
</dbReference>
<evidence type="ECO:0000313" key="1">
    <source>
        <dbReference type="EMBL" id="SFB81909.1"/>
    </source>
</evidence>
<gene>
    <name evidence="1" type="ORF">SAMN02745150_00930</name>
</gene>
<protein>
    <submittedName>
        <fullName evidence="1">Uncharacterized protein</fullName>
    </submittedName>
</protein>
<reference evidence="2" key="1">
    <citation type="submission" date="2016-10" db="EMBL/GenBank/DDBJ databases">
        <authorList>
            <person name="Varghese N."/>
            <person name="Submissions S."/>
        </authorList>
    </citation>
    <scope>NUCLEOTIDE SEQUENCE [LARGE SCALE GENOMIC DNA]</scope>
    <source>
        <strain evidence="2">ATCC 43811</strain>
    </source>
</reference>
<dbReference type="EMBL" id="FOKY01000007">
    <property type="protein sequence ID" value="SFB81909.1"/>
    <property type="molecule type" value="Genomic_DNA"/>
</dbReference>
<dbReference type="STRING" id="34097.SAMN02745150_00930"/>
<sequence length="241" mass="28232">MKLIIGVYDRLLSHQLAVTLAGRKITSIEAEAAEEIPALLSRHEHAILICEETNPQFYEQLKKRVPHTDIFLLYHPTLSTEDLQNLKNFGIKGLIPYSENVESIVETIIKYLSLLAHSIRQSEKSILSSRDKDRKNVGIHLPKINVWSYGHLLGFNSSKVVLNIEDHQIQHALHVERQTDNLLLYLKGLNVRMYADLIYNKKNMFVFRYRNMAQEDAYRLAYYIHYCRREQEKHNFKTLEV</sequence>
<name>A0A1I1E3S9_BREAD</name>
<organism evidence="1 2">
    <name type="scientific">Brevinema andersonii</name>
    <dbReference type="NCBI Taxonomy" id="34097"/>
    <lineage>
        <taxon>Bacteria</taxon>
        <taxon>Pseudomonadati</taxon>
        <taxon>Spirochaetota</taxon>
        <taxon>Spirochaetia</taxon>
        <taxon>Brevinematales</taxon>
        <taxon>Brevinemataceae</taxon>
        <taxon>Brevinema</taxon>
    </lineage>
</organism>